<evidence type="ECO:0000313" key="2">
    <source>
        <dbReference type="Proteomes" id="UP000276133"/>
    </source>
</evidence>
<dbReference type="EMBL" id="REGN01001300">
    <property type="protein sequence ID" value="RNA35675.1"/>
    <property type="molecule type" value="Genomic_DNA"/>
</dbReference>
<evidence type="ECO:0000313" key="1">
    <source>
        <dbReference type="EMBL" id="RNA35675.1"/>
    </source>
</evidence>
<accession>A0A3M7SIY5</accession>
<comment type="caution">
    <text evidence="1">The sequence shown here is derived from an EMBL/GenBank/DDBJ whole genome shotgun (WGS) entry which is preliminary data.</text>
</comment>
<reference evidence="1 2" key="1">
    <citation type="journal article" date="2018" name="Sci. Rep.">
        <title>Genomic signatures of local adaptation to the degree of environmental predictability in rotifers.</title>
        <authorList>
            <person name="Franch-Gras L."/>
            <person name="Hahn C."/>
            <person name="Garcia-Roger E.M."/>
            <person name="Carmona M.J."/>
            <person name="Serra M."/>
            <person name="Gomez A."/>
        </authorList>
    </citation>
    <scope>NUCLEOTIDE SEQUENCE [LARGE SCALE GENOMIC DNA]</scope>
    <source>
        <strain evidence="1">HYR1</strain>
    </source>
</reference>
<proteinExistence type="predicted"/>
<dbReference type="AlphaFoldDB" id="A0A3M7SIY5"/>
<name>A0A3M7SIY5_BRAPC</name>
<dbReference type="Proteomes" id="UP000276133">
    <property type="component" value="Unassembled WGS sequence"/>
</dbReference>
<protein>
    <submittedName>
        <fullName evidence="1">Uncharacterized protein</fullName>
    </submittedName>
</protein>
<gene>
    <name evidence="1" type="ORF">BpHYR1_024194</name>
</gene>
<sequence length="99" mass="11168">MLSKFSIDVLTSPLISLNKNLTSLGGTKELNQDLSFITCNPVHKVSRSSSPLFSIFFYKFFYKFSTPIGSPKRVIAADLNGLKSIFYIVEKLEQTSRRV</sequence>
<keyword evidence="2" id="KW-1185">Reference proteome</keyword>
<organism evidence="1 2">
    <name type="scientific">Brachionus plicatilis</name>
    <name type="common">Marine rotifer</name>
    <name type="synonym">Brachionus muelleri</name>
    <dbReference type="NCBI Taxonomy" id="10195"/>
    <lineage>
        <taxon>Eukaryota</taxon>
        <taxon>Metazoa</taxon>
        <taxon>Spiralia</taxon>
        <taxon>Gnathifera</taxon>
        <taxon>Rotifera</taxon>
        <taxon>Eurotatoria</taxon>
        <taxon>Monogononta</taxon>
        <taxon>Pseudotrocha</taxon>
        <taxon>Ploima</taxon>
        <taxon>Brachionidae</taxon>
        <taxon>Brachionus</taxon>
    </lineage>
</organism>